<dbReference type="AlphaFoldDB" id="G7ZFR3"/>
<evidence type="ECO:0000313" key="6">
    <source>
        <dbReference type="EMBL" id="CBS90453.1"/>
    </source>
</evidence>
<dbReference type="Proteomes" id="UP000005667">
    <property type="component" value="Plasmid AZO_p4"/>
</dbReference>
<organism evidence="6 7">
    <name type="scientific">Azospirillum lipoferum (strain 4B)</name>
    <dbReference type="NCBI Taxonomy" id="862719"/>
    <lineage>
        <taxon>Bacteria</taxon>
        <taxon>Pseudomonadati</taxon>
        <taxon>Pseudomonadota</taxon>
        <taxon>Alphaproteobacteria</taxon>
        <taxon>Rhodospirillales</taxon>
        <taxon>Azospirillaceae</taxon>
        <taxon>Azospirillum</taxon>
    </lineage>
</organism>
<evidence type="ECO:0000256" key="3">
    <source>
        <dbReference type="SAM" id="MobiDB-lite"/>
    </source>
</evidence>
<dbReference type="SUPFAM" id="SSF53335">
    <property type="entry name" value="S-adenosyl-L-methionine-dependent methyltransferases"/>
    <property type="match status" value="1"/>
</dbReference>
<evidence type="ECO:0000259" key="4">
    <source>
        <dbReference type="Pfam" id="PF01170"/>
    </source>
</evidence>
<dbReference type="PANTHER" id="PTHR47313">
    <property type="entry name" value="RIBOSOMAL RNA LARGE SUBUNIT METHYLTRANSFERASE K/L"/>
    <property type="match status" value="1"/>
</dbReference>
<dbReference type="Gene3D" id="3.40.50.150">
    <property type="entry name" value="Vaccinia Virus protein VP39"/>
    <property type="match status" value="1"/>
</dbReference>
<dbReference type="OrthoDB" id="9809404at2"/>
<keyword evidence="1 6" id="KW-0489">Methyltransferase</keyword>
<dbReference type="PRINTS" id="PR00507">
    <property type="entry name" value="N12N6MTFRASE"/>
</dbReference>
<keyword evidence="2" id="KW-0808">Transferase</keyword>
<proteinExistence type="predicted"/>
<feature type="region of interest" description="Disordered" evidence="3">
    <location>
        <begin position="137"/>
        <end position="160"/>
    </location>
</feature>
<evidence type="ECO:0000313" key="7">
    <source>
        <dbReference type="Proteomes" id="UP000005667"/>
    </source>
</evidence>
<dbReference type="GO" id="GO:0008990">
    <property type="term" value="F:rRNA (guanine-N2-)-methyltransferase activity"/>
    <property type="evidence" value="ECO:0007669"/>
    <property type="project" value="TreeGrafter"/>
</dbReference>
<dbReference type="InterPro" id="IPR029063">
    <property type="entry name" value="SAM-dependent_MTases_sf"/>
</dbReference>
<dbReference type="HOGENOM" id="CLU_032119_3_3_5"/>
<dbReference type="PROSITE" id="PS00092">
    <property type="entry name" value="N6_MTASE"/>
    <property type="match status" value="1"/>
</dbReference>
<reference evidence="7" key="1">
    <citation type="journal article" date="2011" name="PLoS Genet.">
        <title>Azospirillum genomes reveal transition of bacteria from aquatic to terrestrial environments.</title>
        <authorList>
            <person name="Wisniewski-Dye F."/>
            <person name="Borziak K."/>
            <person name="Khalsa-Moyers G."/>
            <person name="Alexandre G."/>
            <person name="Sukharnikov L.O."/>
            <person name="Wuichet K."/>
            <person name="Hurst G.B."/>
            <person name="McDonald W.H."/>
            <person name="Robertson J.S."/>
            <person name="Barbe V."/>
            <person name="Calteau A."/>
            <person name="Rouy Z."/>
            <person name="Mangenot S."/>
            <person name="Prigent-Combaret C."/>
            <person name="Normand P."/>
            <person name="Boyer M."/>
            <person name="Siguier P."/>
            <person name="Dessaux Y."/>
            <person name="Elmerich C."/>
            <person name="Condemine G."/>
            <person name="Krishnen G."/>
            <person name="Kennedy I."/>
            <person name="Paterson A.H."/>
            <person name="Gonzalez V."/>
            <person name="Mavingui P."/>
            <person name="Zhulin I.B."/>
        </authorList>
    </citation>
    <scope>NUCLEOTIDE SEQUENCE [LARGE SCALE GENOMIC DNA]</scope>
    <source>
        <strain evidence="7">4B</strain>
    </source>
</reference>
<dbReference type="RefSeq" id="WP_014189309.1">
    <property type="nucleotide sequence ID" value="NC_016587.1"/>
</dbReference>
<dbReference type="PROSITE" id="PS01261">
    <property type="entry name" value="UPF0020"/>
    <property type="match status" value="1"/>
</dbReference>
<dbReference type="Pfam" id="PF01170">
    <property type="entry name" value="UPF0020"/>
    <property type="match status" value="1"/>
</dbReference>
<accession>G7ZFR3</accession>
<protein>
    <submittedName>
        <fullName evidence="6">RNA methylase</fullName>
    </submittedName>
</protein>
<dbReference type="Pfam" id="PF22020">
    <property type="entry name" value="RlmL_1st"/>
    <property type="match status" value="1"/>
</dbReference>
<evidence type="ECO:0000256" key="1">
    <source>
        <dbReference type="ARBA" id="ARBA00022603"/>
    </source>
</evidence>
<geneLocation type="plasmid" evidence="6 7">
    <name>AZO_p4</name>
</geneLocation>
<dbReference type="InterPro" id="IPR053943">
    <property type="entry name" value="RlmKL-like_Mtase_CS"/>
</dbReference>
<feature type="domain" description="RlmL ferredoxin-like" evidence="5">
    <location>
        <begin position="13"/>
        <end position="68"/>
    </location>
</feature>
<gene>
    <name evidence="6" type="ordered locus">AZOLI_p40046</name>
</gene>
<evidence type="ECO:0000256" key="2">
    <source>
        <dbReference type="ARBA" id="ARBA00022679"/>
    </source>
</evidence>
<keyword evidence="7" id="KW-1185">Reference proteome</keyword>
<dbReference type="GO" id="GO:0003676">
    <property type="term" value="F:nucleic acid binding"/>
    <property type="evidence" value="ECO:0007669"/>
    <property type="project" value="InterPro"/>
</dbReference>
<dbReference type="CDD" id="cd11715">
    <property type="entry name" value="THUMP_AdoMetMT"/>
    <property type="match status" value="1"/>
</dbReference>
<dbReference type="InterPro" id="IPR054170">
    <property type="entry name" value="RlmL_1st"/>
</dbReference>
<feature type="compositionally biased region" description="Basic and acidic residues" evidence="3">
    <location>
        <begin position="150"/>
        <end position="160"/>
    </location>
</feature>
<dbReference type="InterPro" id="IPR000241">
    <property type="entry name" value="RlmKL-like_Mtase"/>
</dbReference>
<dbReference type="EMBL" id="FQ311872">
    <property type="protein sequence ID" value="CBS90453.1"/>
    <property type="molecule type" value="Genomic_DNA"/>
</dbReference>
<feature type="domain" description="Ribosomal RNA large subunit methyltransferase K/L-like methyltransferase" evidence="4">
    <location>
        <begin position="192"/>
        <end position="381"/>
    </location>
</feature>
<dbReference type="KEGG" id="ali:AZOLI_p40046"/>
<dbReference type="InterPro" id="IPR002052">
    <property type="entry name" value="DNA_methylase_N6_adenine_CS"/>
</dbReference>
<name>G7ZFR3_AZOL4</name>
<dbReference type="PANTHER" id="PTHR47313:SF1">
    <property type="entry name" value="RIBOSOMAL RNA LARGE SUBUNIT METHYLTRANSFERASE K_L"/>
    <property type="match status" value="1"/>
</dbReference>
<dbReference type="Gene3D" id="3.30.2130.30">
    <property type="match status" value="1"/>
</dbReference>
<evidence type="ECO:0000259" key="5">
    <source>
        <dbReference type="Pfam" id="PF22020"/>
    </source>
</evidence>
<sequence>MNTDPDHIDQNFEIFLVAAPGLEAVLCAEAADRGFANPTAVKGGVTVTGGWPEVWRANLELRGATRVLARIASFRAFHLAQLDKRARRVPWAQILRADVPVRVEASCKGSRIYHAGAAAQRIERAIAEELGAPIVKAAPKPTGKSTGRNAPKDTEAEDTRPLEEIAVQIKARIDDDLCTISVDSSGESLHKRGHKEAVNKAPMRETLAALFLRQCGYDGREPVPVVDPMCGSGTFVIEAAEIAAGLKPGRSRSFAFEQLANFDPAVWRSLRGDATATAPAVRFYGSDRDAGAIAMSRANAERAGVSAWTDFAHHAISDLTPPEGPPGLVIVNPPYGARIGEGKSLIPLYHAMGQTLKSRFGGWRVGIVTNEAALAKATELPFGENGMSVSNGGIRVTLYRTGVLG</sequence>
<dbReference type="GO" id="GO:0070043">
    <property type="term" value="F:rRNA (guanine-N7-)-methyltransferase activity"/>
    <property type="evidence" value="ECO:0007669"/>
    <property type="project" value="TreeGrafter"/>
</dbReference>
<keyword evidence="6" id="KW-0614">Plasmid</keyword>